<dbReference type="Proteomes" id="UP000188219">
    <property type="component" value="Chromosome"/>
</dbReference>
<dbReference type="Gene3D" id="3.90.1150.10">
    <property type="entry name" value="Aspartate Aminotransferase, domain 1"/>
    <property type="match status" value="1"/>
</dbReference>
<evidence type="ECO:0000313" key="1">
    <source>
        <dbReference type="EMBL" id="AQQ67997.1"/>
    </source>
</evidence>
<dbReference type="InterPro" id="IPR015421">
    <property type="entry name" value="PyrdxlP-dep_Trfase_major"/>
</dbReference>
<gene>
    <name evidence="1" type="ORF">Mag101_10380</name>
</gene>
<proteinExistence type="predicted"/>
<organism evidence="1 2">
    <name type="scientific">Microbulbifer agarilyticus</name>
    <dbReference type="NCBI Taxonomy" id="260552"/>
    <lineage>
        <taxon>Bacteria</taxon>
        <taxon>Pseudomonadati</taxon>
        <taxon>Pseudomonadota</taxon>
        <taxon>Gammaproteobacteria</taxon>
        <taxon>Cellvibrionales</taxon>
        <taxon>Microbulbiferaceae</taxon>
        <taxon>Microbulbifer</taxon>
    </lineage>
</organism>
<dbReference type="SUPFAM" id="SSF53383">
    <property type="entry name" value="PLP-dependent transferases"/>
    <property type="match status" value="1"/>
</dbReference>
<dbReference type="EMBL" id="CP019650">
    <property type="protein sequence ID" value="AQQ67997.1"/>
    <property type="molecule type" value="Genomic_DNA"/>
</dbReference>
<keyword evidence="2" id="KW-1185">Reference proteome</keyword>
<accession>A0A1Q2M6T4</accession>
<dbReference type="KEGG" id="maga:Mag101_10380"/>
<protein>
    <recommendedName>
        <fullName evidence="3">Selenocysteine lyase</fullName>
    </recommendedName>
</protein>
<dbReference type="OrthoDB" id="5501089at2"/>
<name>A0A1Q2M6T4_9GAMM</name>
<dbReference type="STRING" id="260552.Mag101_10380"/>
<evidence type="ECO:0000313" key="2">
    <source>
        <dbReference type="Proteomes" id="UP000188219"/>
    </source>
</evidence>
<dbReference type="Gene3D" id="3.40.640.10">
    <property type="entry name" value="Type I PLP-dependent aspartate aminotransferase-like (Major domain)"/>
    <property type="match status" value="1"/>
</dbReference>
<dbReference type="eggNOG" id="COG0520">
    <property type="taxonomic scope" value="Bacteria"/>
</dbReference>
<dbReference type="InterPro" id="IPR015422">
    <property type="entry name" value="PyrdxlP-dep_Trfase_small"/>
</dbReference>
<sequence>MYQKYYRHFLKGAQKAASPGCDLPVLHMACHSHHYWADVTLDAVNEYWYDAAAMADQKWEKIFGEKIPAFQRGIASALNLPAPEQVALAPNTHELVYRLLSGFDLSQPLHILTTDGEFYSFARQLLRLEELPNVQVTRVPTQPYATLATRFEQALQSGRYQLAYASQVFFDSGVAFPELLALAERKPEAAQMVIDGYHGFYARPTDLGKVADKVFYTAGSYKYLGAGEGMCFMTIPRGCQLRPLYTGWFAEMAELENRSEGVGFGNDWLRFAGSTIDFSPLYKALAVLELHQQEGISVDSIHRYVLNNQRRFLATMDAADHPILNRENLIAHDLESGHGHFFTFRCGSAQGAEQLQATLREKNVLCDRRQQLLRLGFALYHPEEESFARLFT</sequence>
<reference evidence="1" key="1">
    <citation type="submission" date="2017-02" db="EMBL/GenBank/DDBJ databases">
        <title>Genome of Microbulbifer agarilyticus GP101.</title>
        <authorList>
            <person name="Jung J."/>
            <person name="Bae S.S."/>
            <person name="Baek K."/>
        </authorList>
    </citation>
    <scope>NUCLEOTIDE SEQUENCE [LARGE SCALE GENOMIC DNA]</scope>
    <source>
        <strain evidence="1">GP101</strain>
    </source>
</reference>
<dbReference type="AlphaFoldDB" id="A0A1Q2M6T4"/>
<dbReference type="InterPro" id="IPR015424">
    <property type="entry name" value="PyrdxlP-dep_Trfase"/>
</dbReference>
<evidence type="ECO:0008006" key="3">
    <source>
        <dbReference type="Google" id="ProtNLM"/>
    </source>
</evidence>